<dbReference type="KEGG" id="shl:Shal_0694"/>
<evidence type="ECO:0000313" key="1">
    <source>
        <dbReference type="EMBL" id="ABZ75269.1"/>
    </source>
</evidence>
<evidence type="ECO:0000313" key="2">
    <source>
        <dbReference type="Proteomes" id="UP000001317"/>
    </source>
</evidence>
<dbReference type="HOGENOM" id="CLU_2467283_0_0_6"/>
<name>B0TSU4_SHEHH</name>
<proteinExistence type="predicted"/>
<dbReference type="Proteomes" id="UP000001317">
    <property type="component" value="Chromosome"/>
</dbReference>
<organism evidence="1 2">
    <name type="scientific">Shewanella halifaxensis (strain HAW-EB4)</name>
    <dbReference type="NCBI Taxonomy" id="458817"/>
    <lineage>
        <taxon>Bacteria</taxon>
        <taxon>Pseudomonadati</taxon>
        <taxon>Pseudomonadota</taxon>
        <taxon>Gammaproteobacteria</taxon>
        <taxon>Alteromonadales</taxon>
        <taxon>Shewanellaceae</taxon>
        <taxon>Shewanella</taxon>
    </lineage>
</organism>
<dbReference type="AlphaFoldDB" id="B0TSU4"/>
<dbReference type="EMBL" id="CP000931">
    <property type="protein sequence ID" value="ABZ75269.1"/>
    <property type="molecule type" value="Genomic_DNA"/>
</dbReference>
<keyword evidence="2" id="KW-1185">Reference proteome</keyword>
<dbReference type="STRING" id="458817.Shal_0694"/>
<reference evidence="1" key="1">
    <citation type="submission" date="2008-01" db="EMBL/GenBank/DDBJ databases">
        <title>Complete sequence of Shewanella halifaxensis HAW-EB4.</title>
        <authorList>
            <consortium name="US DOE Joint Genome Institute"/>
            <person name="Copeland A."/>
            <person name="Lucas S."/>
            <person name="Lapidus A."/>
            <person name="Glavina del Rio T."/>
            <person name="Dalin E."/>
            <person name="Tice H."/>
            <person name="Bruce D."/>
            <person name="Goodwin L."/>
            <person name="Pitluck S."/>
            <person name="Sims D."/>
            <person name="Brettin T."/>
            <person name="Detter J.C."/>
            <person name="Han C."/>
            <person name="Kuske C.R."/>
            <person name="Schmutz J."/>
            <person name="Larimer F."/>
            <person name="Land M."/>
            <person name="Hauser L."/>
            <person name="Kyrpides N."/>
            <person name="Kim E."/>
            <person name="Zhao J.-S."/>
            <person name="Richardson P."/>
        </authorList>
    </citation>
    <scope>NUCLEOTIDE SEQUENCE [LARGE SCALE GENOMIC DNA]</scope>
    <source>
        <strain evidence="1">HAW-EB4</strain>
    </source>
</reference>
<protein>
    <submittedName>
        <fullName evidence="1">Uncharacterized protein</fullName>
    </submittedName>
</protein>
<accession>B0TSU4</accession>
<gene>
    <name evidence="1" type="ordered locus">Shal_0694</name>
</gene>
<sequence length="88" mass="9750">MVVTGVEKLGSIPALGLGIAKLGELQRRVRPFNGSNDAIETEVLENELEPQWTRYINRLVQPGDVADNELEPGWNKQKVPSVASIRKL</sequence>